<protein>
    <submittedName>
        <fullName evidence="3">Golgi-specific brefeldin A-resistance guanine nucleotide exchange factor</fullName>
    </submittedName>
</protein>
<feature type="region of interest" description="Disordered" evidence="1">
    <location>
        <begin position="1286"/>
        <end position="1310"/>
    </location>
</feature>
<proteinExistence type="predicted"/>
<feature type="region of interest" description="Disordered" evidence="1">
    <location>
        <begin position="375"/>
        <end position="397"/>
    </location>
</feature>
<dbReference type="InterPro" id="IPR032691">
    <property type="entry name" value="Mon2/Sec7/BIG1-like_HUS"/>
</dbReference>
<dbReference type="GeneID" id="36343341"/>
<dbReference type="Proteomes" id="UP000019149">
    <property type="component" value="Unassembled WGS sequence"/>
</dbReference>
<dbReference type="PROSITE" id="PS50190">
    <property type="entry name" value="SEC7"/>
    <property type="match status" value="1"/>
</dbReference>
<feature type="region of interest" description="Disordered" evidence="1">
    <location>
        <begin position="252"/>
        <end position="275"/>
    </location>
</feature>
<dbReference type="STRING" id="6210.W6U959"/>
<dbReference type="SUPFAM" id="SSF48425">
    <property type="entry name" value="Sec7 domain"/>
    <property type="match status" value="1"/>
</dbReference>
<dbReference type="SUPFAM" id="SSF48371">
    <property type="entry name" value="ARM repeat"/>
    <property type="match status" value="1"/>
</dbReference>
<dbReference type="GO" id="GO:0032012">
    <property type="term" value="P:regulation of ARF protein signal transduction"/>
    <property type="evidence" value="ECO:0007669"/>
    <property type="project" value="InterPro"/>
</dbReference>
<dbReference type="SMART" id="SM00222">
    <property type="entry name" value="Sec7"/>
    <property type="match status" value="1"/>
</dbReference>
<keyword evidence="4" id="KW-1185">Reference proteome</keyword>
<feature type="region of interest" description="Disordered" evidence="1">
    <location>
        <begin position="1071"/>
        <end position="1099"/>
    </location>
</feature>
<gene>
    <name evidence="3" type="ORF">EGR_07626</name>
</gene>
<dbReference type="GO" id="GO:0005085">
    <property type="term" value="F:guanyl-nucleotide exchange factor activity"/>
    <property type="evidence" value="ECO:0007669"/>
    <property type="project" value="InterPro"/>
</dbReference>
<dbReference type="OrthoDB" id="10258608at2759"/>
<reference evidence="3 4" key="1">
    <citation type="journal article" date="2013" name="Nat. Genet.">
        <title>The genome of the hydatid tapeworm Echinococcus granulosus.</title>
        <authorList>
            <person name="Zheng H."/>
            <person name="Zhang W."/>
            <person name="Zhang L."/>
            <person name="Zhang Z."/>
            <person name="Li J."/>
            <person name="Lu G."/>
            <person name="Zhu Y."/>
            <person name="Wang Y."/>
            <person name="Huang Y."/>
            <person name="Liu J."/>
            <person name="Kang H."/>
            <person name="Chen J."/>
            <person name="Wang L."/>
            <person name="Chen A."/>
            <person name="Yu S."/>
            <person name="Gao Z."/>
            <person name="Jin L."/>
            <person name="Gu W."/>
            <person name="Wang Z."/>
            <person name="Zhao L."/>
            <person name="Shi B."/>
            <person name="Wen H."/>
            <person name="Lin R."/>
            <person name="Jones M.K."/>
            <person name="Brejova B."/>
            <person name="Vinar T."/>
            <person name="Zhao G."/>
            <person name="McManus D.P."/>
            <person name="Chen Z."/>
            <person name="Zhou Y."/>
            <person name="Wang S."/>
        </authorList>
    </citation>
    <scope>NUCLEOTIDE SEQUENCE [LARGE SCALE GENOMIC DNA]</scope>
</reference>
<dbReference type="Pfam" id="PF01369">
    <property type="entry name" value="Sec7"/>
    <property type="match status" value="1"/>
</dbReference>
<evidence type="ECO:0000313" key="4">
    <source>
        <dbReference type="Proteomes" id="UP000019149"/>
    </source>
</evidence>
<dbReference type="InterPro" id="IPR016024">
    <property type="entry name" value="ARM-type_fold"/>
</dbReference>
<dbReference type="PANTHER" id="PTHR10663:SF388">
    <property type="entry name" value="GOLGI-SPECIFIC BREFELDIN A-RESISTANCE GUANINE NUCLEOTIDE EXCHANGE FACTOR 1"/>
    <property type="match status" value="1"/>
</dbReference>
<evidence type="ECO:0000259" key="2">
    <source>
        <dbReference type="PROSITE" id="PS50190"/>
    </source>
</evidence>
<dbReference type="GO" id="GO:0016192">
    <property type="term" value="P:vesicle-mediated transport"/>
    <property type="evidence" value="ECO:0007669"/>
    <property type="project" value="UniProtKB-ARBA"/>
</dbReference>
<sequence length="1937" mass="213648">MVKSEVSMLLTSMKCGYRSNFRFSQDDAKRALLDSLTSLRRTLNDAPDLDSLNPLTYLTPFLDVIRSDATTGPITGLALTSVEKFLAYGLLEVRPDSSNASQSTIGIAMETIADAVIQARFIRSRLSSDEVVLMKIVHLLRTLLLIPSGCLLSNMMVREILQNCLRICLESQLSELLRRTAEHFLASIVQLFFSRLPALLLAAETSHQDEEEGDFCISNERLSRKGSRRSTIHAETSLDGGNSEANQEEVKTEGCHPATTRHRSAETVLEGGPEAPISTSFDTSVRRRLVILFHPQRDLVMRHWYPEEIHHYSRAVDSKYHLLTTARCPFSNRLNEEPVCAATEPRDPSADKYPLRDESICSLGDHLVADRQTPTPTAATSAEVQPLPSPSSHSPVSFSVEIGQEAEEHLAEVEDIDTSNEHICRPYNLQAVHNLFALLVNLLNPEEHQEGVIKVSLNLLTVAMETGADFLHACPAILRLVATDMTKYLMMLLYRERIPLFAATLRLAFLLFEALRMHLKLQLEVYFQRLIALISSDNERITYEHREIALDAVVQLFLLPGLAAEIYMNYDCDPYCSNLFEDITEMLTKNAYPVNRLVSINIIALDALLAVIDAIDIQTGESDAEEVAEKTITRLTDFKRSIVRPNRHWIPSSVIPTHENLVAQKTRKKLLMSGSDRFNLKQKDGIVFLQKNGLLSDPLDPVQIAAFLAENPRLDKKMIGEYLANRKNTDILVAFVRHFNFRGTQIDEALRAYLEAFRIPGEAPLIQHLMESFAEQWYEANDAPFANVDAAFTLAYALLMLNTDQHNPNSRRQNVPMTCADFKRNLKGMNGGGEFDSELVESVYKSIREREIVMPSEQTGSVRDNYLWKCLVRRSSQSSFQHYVHLPPGQFDADLFTMLWGSTVAALSFVLDKSTDVALQAKTMAGFVRCARIAAHFRMTQVFDNLIISLCKFTLLLSPNETSESVGVALGRSSKAQMATRLVFALAATHGDMLREGWRSILLDCLLRLLHAHLLPPGLVRPPHFLSAGTSSGFSAAMDSSEHLNDTGGRSDRGVLGSLYHYLTLGSSTNLEPLSSPPLDTRDAPQNPFEEPSTPSQPRCFSNATGLFRLMDESAISDAAALPFTLPQSVHDDDFAAIQAAKTTVEACQIDALFEESKFLMLESLQELIKALLYGLTNDGRGTDACESVVPDTVGGERSQIFCLELLLQVLLYNRDRIDQLWLMVRGDLVAILRSAREPTALVECVVAGMLRLALQLLRRQQDLATQIFACLLTILKERGAYLLRPPSSPSRSTTLTSSTATATSVTPGSRRLLHRHRSSEFTKAAIDDGGSSSVARQVVWGVDALLSEEGGAMAVEVPSPQDWQLILGLLEVCGAGAFPITPAELEGQAWDHRQGQHQEEPRGMRREDMYSSLQNVTADAGAEVSRDFASDSESCDVKVEALRQHPPTSLNGGVGAGVESWVLVNVVDRPETTEAEKGRGVANEDAKKEKAVSGGDLVPSSRLRLPIVIVFQDWFALEKACGSIAFVVRDPAHITPNNIEYCVHTLRVFIEAVLTPPKPSIIRKTLANGTNERVSPPPFDFSEGRPPEPFTSGIALQLLDLAYTLFSRAPSIYAEWTKPTEVEDGREVESTGDMIDASIDCLWPSCWRALLQAIARLCVDARRDVRADALAFLQRALLSPILHLLTGGTSAAFTTATGVGVANRVGRDSGSQGNLSTVGFFSNIFGGGSGNSGGVESAPTVPMVPGALAEYTDPRMRAIPLLTKVFLQHLNPLYALEAFPQLWERMLTYMERYIKANISDSLNDAVRESLKNLLLVLYTGTQDTAPILVRDAPEGSREALLWFQTYTHLERFMPNLMDQLFPPPPPPPPPPEAVAGTTAAAVAGVPTPGVAESAPPSNPTSLSTEVKSSEQAIPPTEAPHYPTGEVRIQLPMEESD</sequence>
<feature type="region of interest" description="Disordered" evidence="1">
    <location>
        <begin position="1859"/>
        <end position="1937"/>
    </location>
</feature>
<dbReference type="PANTHER" id="PTHR10663">
    <property type="entry name" value="GUANYL-NUCLEOTIDE EXCHANGE FACTOR"/>
    <property type="match status" value="1"/>
</dbReference>
<dbReference type="Gene3D" id="1.10.220.20">
    <property type="match status" value="1"/>
</dbReference>
<dbReference type="RefSeq" id="XP_024348731.1">
    <property type="nucleotide sequence ID" value="XM_024496875.1"/>
</dbReference>
<dbReference type="EMBL" id="APAU02000082">
    <property type="protein sequence ID" value="EUB57535.1"/>
    <property type="molecule type" value="Genomic_DNA"/>
</dbReference>
<dbReference type="CTD" id="36343341"/>
<feature type="region of interest" description="Disordered" evidence="1">
    <location>
        <begin position="227"/>
        <end position="246"/>
    </location>
</feature>
<evidence type="ECO:0000313" key="3">
    <source>
        <dbReference type="EMBL" id="EUB57535.1"/>
    </source>
</evidence>
<dbReference type="InterPro" id="IPR035999">
    <property type="entry name" value="Sec7_dom_sf"/>
</dbReference>
<dbReference type="InterPro" id="IPR000904">
    <property type="entry name" value="Sec7_dom"/>
</dbReference>
<feature type="compositionally biased region" description="Low complexity" evidence="1">
    <location>
        <begin position="1874"/>
        <end position="1893"/>
    </location>
</feature>
<feature type="compositionally biased region" description="Pro residues" evidence="1">
    <location>
        <begin position="1862"/>
        <end position="1873"/>
    </location>
</feature>
<dbReference type="InterPro" id="IPR056604">
    <property type="entry name" value="GBF1-like_TPR"/>
</dbReference>
<dbReference type="Gene3D" id="1.10.1000.11">
    <property type="entry name" value="Arf Nucleotide-binding Site Opener,domain 2"/>
    <property type="match status" value="1"/>
</dbReference>
<organism evidence="3 4">
    <name type="scientific">Echinococcus granulosus</name>
    <name type="common">Hydatid tapeworm</name>
    <dbReference type="NCBI Taxonomy" id="6210"/>
    <lineage>
        <taxon>Eukaryota</taxon>
        <taxon>Metazoa</taxon>
        <taxon>Spiralia</taxon>
        <taxon>Lophotrochozoa</taxon>
        <taxon>Platyhelminthes</taxon>
        <taxon>Cestoda</taxon>
        <taxon>Eucestoda</taxon>
        <taxon>Cyclophyllidea</taxon>
        <taxon>Taeniidae</taxon>
        <taxon>Echinococcus</taxon>
        <taxon>Echinococcus granulosus group</taxon>
    </lineage>
</organism>
<dbReference type="GO" id="GO:0012505">
    <property type="term" value="C:endomembrane system"/>
    <property type="evidence" value="ECO:0007669"/>
    <property type="project" value="UniProtKB-ARBA"/>
</dbReference>
<dbReference type="CDD" id="cd00171">
    <property type="entry name" value="Sec7"/>
    <property type="match status" value="1"/>
</dbReference>
<dbReference type="GO" id="GO:0005737">
    <property type="term" value="C:cytoplasm"/>
    <property type="evidence" value="ECO:0007669"/>
    <property type="project" value="UniProtKB-ARBA"/>
</dbReference>
<dbReference type="KEGG" id="egl:EGR_07626"/>
<feature type="compositionally biased region" description="Polar residues" evidence="1">
    <location>
        <begin position="1900"/>
        <end position="1912"/>
    </location>
</feature>
<dbReference type="InterPro" id="IPR023394">
    <property type="entry name" value="Sec7_C_sf"/>
</dbReference>
<evidence type="ECO:0000256" key="1">
    <source>
        <dbReference type="SAM" id="MobiDB-lite"/>
    </source>
</evidence>
<comment type="caution">
    <text evidence="3">The sequence shown here is derived from an EMBL/GenBank/DDBJ whole genome shotgun (WGS) entry which is preliminary data.</text>
</comment>
<dbReference type="OMA" id="CRDIRHH"/>
<accession>W6U959</accession>
<feature type="domain" description="SEC7" evidence="2">
    <location>
        <begin position="660"/>
        <end position="850"/>
    </location>
</feature>
<dbReference type="Pfam" id="PF23325">
    <property type="entry name" value="TPR_28"/>
    <property type="match status" value="1"/>
</dbReference>
<dbReference type="Pfam" id="PF12783">
    <property type="entry name" value="Sec7-like_HUS"/>
    <property type="match status" value="1"/>
</dbReference>
<name>W6U959_ECHGR</name>